<name>A0A557RNQ7_9GAMM</name>
<dbReference type="Proteomes" id="UP000316688">
    <property type="component" value="Unassembled WGS sequence"/>
</dbReference>
<proteinExistence type="predicted"/>
<sequence length="94" mass="10429">MDAELACTALRAALARRREPSGVIMHTDRGSVYCGWDHRNLICRYGLVAGMSGRGNCFDNAVVESFFRISKWSTTEPVVILPLDTSALMHSRRG</sequence>
<evidence type="ECO:0000313" key="1">
    <source>
        <dbReference type="EMBL" id="TVO66766.1"/>
    </source>
</evidence>
<dbReference type="PANTHER" id="PTHR46889:SF4">
    <property type="entry name" value="TRANSPOSASE INSO FOR INSERTION SEQUENCE ELEMENT IS911B-RELATED"/>
    <property type="match status" value="1"/>
</dbReference>
<organism evidence="1 2">
    <name type="scientific">Spiribacter aquaticus</name>
    <dbReference type="NCBI Taxonomy" id="1935996"/>
    <lineage>
        <taxon>Bacteria</taxon>
        <taxon>Pseudomonadati</taxon>
        <taxon>Pseudomonadota</taxon>
        <taxon>Gammaproteobacteria</taxon>
        <taxon>Chromatiales</taxon>
        <taxon>Ectothiorhodospiraceae</taxon>
        <taxon>Spiribacter</taxon>
    </lineage>
</organism>
<dbReference type="InterPro" id="IPR050900">
    <property type="entry name" value="Transposase_IS3/IS150/IS904"/>
</dbReference>
<dbReference type="InterPro" id="IPR036397">
    <property type="entry name" value="RNaseH_sf"/>
</dbReference>
<dbReference type="InterPro" id="IPR012337">
    <property type="entry name" value="RNaseH-like_sf"/>
</dbReference>
<evidence type="ECO:0000313" key="2">
    <source>
        <dbReference type="Proteomes" id="UP000316688"/>
    </source>
</evidence>
<reference evidence="1 2" key="1">
    <citation type="submission" date="2019-07" db="EMBL/GenBank/DDBJ databases">
        <title>Reclasification of Spiribacter aquaticus.</title>
        <authorList>
            <person name="Leon M.J."/>
            <person name="Sanchez-Porro C."/>
            <person name="Ventosa A."/>
        </authorList>
    </citation>
    <scope>NUCLEOTIDE SEQUENCE [LARGE SCALE GENOMIC DNA]</scope>
    <source>
        <strain evidence="1 2">SP30</strain>
    </source>
</reference>
<dbReference type="PANTHER" id="PTHR46889">
    <property type="entry name" value="TRANSPOSASE INSF FOR INSERTION SEQUENCE IS3B-RELATED"/>
    <property type="match status" value="1"/>
</dbReference>
<dbReference type="RefSeq" id="WP_144347282.1">
    <property type="nucleotide sequence ID" value="NZ_VMKP01000001.1"/>
</dbReference>
<dbReference type="SUPFAM" id="SSF53098">
    <property type="entry name" value="Ribonuclease H-like"/>
    <property type="match status" value="1"/>
</dbReference>
<keyword evidence="2" id="KW-1185">Reference proteome</keyword>
<protein>
    <submittedName>
        <fullName evidence="1">DDE-type integrase/transposase/recombinase</fullName>
    </submittedName>
</protein>
<dbReference type="AlphaFoldDB" id="A0A557RNQ7"/>
<gene>
    <name evidence="1" type="ORF">FPL11_03270</name>
</gene>
<comment type="caution">
    <text evidence="1">The sequence shown here is derived from an EMBL/GenBank/DDBJ whole genome shotgun (WGS) entry which is preliminary data.</text>
</comment>
<dbReference type="GO" id="GO:0003676">
    <property type="term" value="F:nucleic acid binding"/>
    <property type="evidence" value="ECO:0007669"/>
    <property type="project" value="InterPro"/>
</dbReference>
<dbReference type="Gene3D" id="3.30.420.10">
    <property type="entry name" value="Ribonuclease H-like superfamily/Ribonuclease H"/>
    <property type="match status" value="1"/>
</dbReference>
<accession>A0A557RNQ7</accession>
<dbReference type="EMBL" id="VMKP01000001">
    <property type="protein sequence ID" value="TVO66766.1"/>
    <property type="molecule type" value="Genomic_DNA"/>
</dbReference>